<feature type="domain" description="AMP-binding enzyme C-terminal" evidence="8">
    <location>
        <begin position="479"/>
        <end position="561"/>
    </location>
</feature>
<keyword evidence="2" id="KW-0436">Ligase</keyword>
<reference evidence="9 10" key="1">
    <citation type="submission" date="2023-08" db="EMBL/GenBank/DDBJ databases">
        <title>Black Yeasts Isolated from many extreme environments.</title>
        <authorList>
            <person name="Coleine C."/>
            <person name="Stajich J.E."/>
            <person name="Selbmann L."/>
        </authorList>
    </citation>
    <scope>NUCLEOTIDE SEQUENCE [LARGE SCALE GENOMIC DNA]</scope>
    <source>
        <strain evidence="9 10">CCFEE 6328</strain>
    </source>
</reference>
<dbReference type="Pfam" id="PF00501">
    <property type="entry name" value="AMP-binding"/>
    <property type="match status" value="1"/>
</dbReference>
<evidence type="ECO:0000256" key="4">
    <source>
        <dbReference type="ARBA" id="ARBA00022840"/>
    </source>
</evidence>
<dbReference type="PANTHER" id="PTHR43605:SF10">
    <property type="entry name" value="ACYL-COA SYNTHETASE MEDIUM CHAIN FAMILY MEMBER 3"/>
    <property type="match status" value="1"/>
</dbReference>
<keyword evidence="10" id="KW-1185">Reference proteome</keyword>
<evidence type="ECO:0000256" key="6">
    <source>
        <dbReference type="ARBA" id="ARBA00048477"/>
    </source>
</evidence>
<feature type="domain" description="AMP-dependent synthetase/ligase" evidence="7">
    <location>
        <begin position="44"/>
        <end position="384"/>
    </location>
</feature>
<proteinExistence type="inferred from homology"/>
<dbReference type="InterPro" id="IPR020845">
    <property type="entry name" value="AMP-binding_CS"/>
</dbReference>
<dbReference type="InterPro" id="IPR045851">
    <property type="entry name" value="AMP-bd_C_sf"/>
</dbReference>
<name>A0ABR0IVE5_9EURO</name>
<gene>
    <name evidence="9" type="ORF">LTR69_011262</name>
</gene>
<evidence type="ECO:0000256" key="1">
    <source>
        <dbReference type="ARBA" id="ARBA00006432"/>
    </source>
</evidence>
<comment type="catalytic activity">
    <reaction evidence="6">
        <text>a medium-chain fatty acid + ATP + CoA = a medium-chain fatty acyl-CoA + AMP + diphosphate</text>
        <dbReference type="Rhea" id="RHEA:48340"/>
        <dbReference type="ChEBI" id="CHEBI:30616"/>
        <dbReference type="ChEBI" id="CHEBI:33019"/>
        <dbReference type="ChEBI" id="CHEBI:57287"/>
        <dbReference type="ChEBI" id="CHEBI:59558"/>
        <dbReference type="ChEBI" id="CHEBI:90546"/>
        <dbReference type="ChEBI" id="CHEBI:456215"/>
        <dbReference type="EC" id="6.2.1.2"/>
    </reaction>
    <physiologicalReaction direction="left-to-right" evidence="6">
        <dbReference type="Rhea" id="RHEA:48341"/>
    </physiologicalReaction>
</comment>
<dbReference type="Pfam" id="PF13193">
    <property type="entry name" value="AMP-binding_C"/>
    <property type="match status" value="1"/>
</dbReference>
<dbReference type="Gene3D" id="3.40.50.12780">
    <property type="entry name" value="N-terminal domain of ligase-like"/>
    <property type="match status" value="1"/>
</dbReference>
<dbReference type="PROSITE" id="PS00455">
    <property type="entry name" value="AMP_BINDING"/>
    <property type="match status" value="1"/>
</dbReference>
<keyword evidence="3" id="KW-0547">Nucleotide-binding</keyword>
<dbReference type="EC" id="6.2.1.2" evidence="5"/>
<dbReference type="Gene3D" id="3.30.300.30">
    <property type="match status" value="1"/>
</dbReference>
<keyword evidence="4" id="KW-0067">ATP-binding</keyword>
<accession>A0ABR0IVE5</accession>
<dbReference type="Proteomes" id="UP001345691">
    <property type="component" value="Unassembled WGS sequence"/>
</dbReference>
<comment type="similarity">
    <text evidence="1">Belongs to the ATP-dependent AMP-binding enzyme family.</text>
</comment>
<dbReference type="InterPro" id="IPR051087">
    <property type="entry name" value="Mitochondrial_ACSM"/>
</dbReference>
<sequence length="579" mass="64566">MVTPSALPAVPLFFNFAVDVVDKWASTDARLRAMQFVKDNNSPPLNLTYAYFSQRSHQAAHLLQKLGAKKGDRVFVMLSRVPAWWEIATATIRCGLVLCPCTTLAVEKDIEFRLVNTQATVFVGDTDSIEKFLRIRARCPSVKIVLKADGLSQRGVVQYQDEIDRISRHPFKDVKTKSSDPALIYFTSGTTGLPKMVLHNQVSYPLGHAITGMRWLLLKPGKLYWNLSEQGWAKAAWSWFGAWNAGAALFIDGNMGAFSAQRLLDHLHRYSITTLCAPPTVYRQLVVPSAIEYMTKNMPRCLEHCTGAGEPLNAEVIKIWSEKTGIEIRDGYGQTETVLVAGNFADNKVKLGSMGKPAPGVPLEIVDDNGWPIADGLEGDIAIKAVDENGDQLMCIYVGYITKDNVVTRKTRPCISPEGETRGQWHLTGDRAYRDTDGYLWFVGRDDDVINASGYRIGMFIHVEYMARVSLNSKPGPFEVESTLKEHPAVKESAVVSSPDPIRGDVVKAFIVLNSNYTNRSTKQLIVELQEFCKRAAAPYKYPRKIQFVSEAFLPKTISGKIKRSELRKLEAQNGLEKL</sequence>
<evidence type="ECO:0000313" key="10">
    <source>
        <dbReference type="Proteomes" id="UP001345691"/>
    </source>
</evidence>
<protein>
    <recommendedName>
        <fullName evidence="5">medium-chain acyl-CoA ligase</fullName>
        <ecNumber evidence="5">6.2.1.2</ecNumber>
    </recommendedName>
</protein>
<dbReference type="InterPro" id="IPR000873">
    <property type="entry name" value="AMP-dep_synth/lig_dom"/>
</dbReference>
<dbReference type="SUPFAM" id="SSF56801">
    <property type="entry name" value="Acetyl-CoA synthetase-like"/>
    <property type="match status" value="1"/>
</dbReference>
<evidence type="ECO:0000256" key="3">
    <source>
        <dbReference type="ARBA" id="ARBA00022741"/>
    </source>
</evidence>
<dbReference type="PANTHER" id="PTHR43605">
    <property type="entry name" value="ACYL-COENZYME A SYNTHETASE"/>
    <property type="match status" value="1"/>
</dbReference>
<evidence type="ECO:0000259" key="8">
    <source>
        <dbReference type="Pfam" id="PF13193"/>
    </source>
</evidence>
<dbReference type="EMBL" id="JAVRRF010000051">
    <property type="protein sequence ID" value="KAK5048799.1"/>
    <property type="molecule type" value="Genomic_DNA"/>
</dbReference>
<evidence type="ECO:0000313" key="9">
    <source>
        <dbReference type="EMBL" id="KAK5048799.1"/>
    </source>
</evidence>
<evidence type="ECO:0000256" key="5">
    <source>
        <dbReference type="ARBA" id="ARBA00039009"/>
    </source>
</evidence>
<evidence type="ECO:0000259" key="7">
    <source>
        <dbReference type="Pfam" id="PF00501"/>
    </source>
</evidence>
<dbReference type="InterPro" id="IPR042099">
    <property type="entry name" value="ANL_N_sf"/>
</dbReference>
<comment type="caution">
    <text evidence="9">The sequence shown here is derived from an EMBL/GenBank/DDBJ whole genome shotgun (WGS) entry which is preliminary data.</text>
</comment>
<dbReference type="InterPro" id="IPR025110">
    <property type="entry name" value="AMP-bd_C"/>
</dbReference>
<organism evidence="9 10">
    <name type="scientific">Exophiala sideris</name>
    <dbReference type="NCBI Taxonomy" id="1016849"/>
    <lineage>
        <taxon>Eukaryota</taxon>
        <taxon>Fungi</taxon>
        <taxon>Dikarya</taxon>
        <taxon>Ascomycota</taxon>
        <taxon>Pezizomycotina</taxon>
        <taxon>Eurotiomycetes</taxon>
        <taxon>Chaetothyriomycetidae</taxon>
        <taxon>Chaetothyriales</taxon>
        <taxon>Herpotrichiellaceae</taxon>
        <taxon>Exophiala</taxon>
    </lineage>
</organism>
<evidence type="ECO:0000256" key="2">
    <source>
        <dbReference type="ARBA" id="ARBA00022598"/>
    </source>
</evidence>